<evidence type="ECO:0000313" key="3">
    <source>
        <dbReference type="Proteomes" id="UP001334084"/>
    </source>
</evidence>
<accession>A0AAX4JDH0</accession>
<feature type="compositionally biased region" description="Basic and acidic residues" evidence="1">
    <location>
        <begin position="37"/>
        <end position="51"/>
    </location>
</feature>
<dbReference type="AlphaFoldDB" id="A0AAX4JDH0"/>
<feature type="compositionally biased region" description="Basic and acidic residues" evidence="1">
    <location>
        <begin position="85"/>
        <end position="98"/>
    </location>
</feature>
<sequence length="98" mass="11228">MLFSKNGYEPLNSEKPKRYIGEDHQGQNFELHTLNSKTEHQKRAVPLKKDLNSTIKTNDNISHDETKITMSTDEDASNDISVSKFNDKIENKPKKAKP</sequence>
<organism evidence="2 3">
    <name type="scientific">Vairimorpha necatrix</name>
    <dbReference type="NCBI Taxonomy" id="6039"/>
    <lineage>
        <taxon>Eukaryota</taxon>
        <taxon>Fungi</taxon>
        <taxon>Fungi incertae sedis</taxon>
        <taxon>Microsporidia</taxon>
        <taxon>Nosematidae</taxon>
        <taxon>Vairimorpha</taxon>
    </lineage>
</organism>
<protein>
    <submittedName>
        <fullName evidence="2">Uncharacterized protein</fullName>
    </submittedName>
</protein>
<evidence type="ECO:0000256" key="1">
    <source>
        <dbReference type="SAM" id="MobiDB-lite"/>
    </source>
</evidence>
<gene>
    <name evidence="2" type="ORF">VNE69_07083</name>
</gene>
<dbReference type="EMBL" id="CP142732">
    <property type="protein sequence ID" value="WUR04014.1"/>
    <property type="molecule type" value="Genomic_DNA"/>
</dbReference>
<feature type="region of interest" description="Disordered" evidence="1">
    <location>
        <begin position="1"/>
        <end position="20"/>
    </location>
</feature>
<keyword evidence="3" id="KW-1185">Reference proteome</keyword>
<proteinExistence type="predicted"/>
<feature type="region of interest" description="Disordered" evidence="1">
    <location>
        <begin position="37"/>
        <end position="98"/>
    </location>
</feature>
<name>A0AAX4JDH0_9MICR</name>
<dbReference type="RefSeq" id="XP_065330159.1">
    <property type="nucleotide sequence ID" value="XM_065474087.1"/>
</dbReference>
<dbReference type="KEGG" id="vnx:VNE69_07083"/>
<evidence type="ECO:0000313" key="2">
    <source>
        <dbReference type="EMBL" id="WUR04014.1"/>
    </source>
</evidence>
<reference evidence="2" key="1">
    <citation type="journal article" date="2024" name="BMC Genomics">
        <title>Functional annotation of a divergent genome using sequence and structure-based similarity.</title>
        <authorList>
            <person name="Svedberg D."/>
            <person name="Winiger R.R."/>
            <person name="Berg A."/>
            <person name="Sharma H."/>
            <person name="Tellgren-Roth C."/>
            <person name="Debrunner-Vossbrinck B.A."/>
            <person name="Vossbrinck C.R."/>
            <person name="Barandun J."/>
        </authorList>
    </citation>
    <scope>NUCLEOTIDE SEQUENCE</scope>
    <source>
        <strain evidence="2">Illinois isolate</strain>
    </source>
</reference>
<dbReference type="Proteomes" id="UP001334084">
    <property type="component" value="Chromosome 7"/>
</dbReference>
<dbReference type="GeneID" id="90541839"/>